<dbReference type="Proteomes" id="UP000029221">
    <property type="component" value="Unassembled WGS sequence"/>
</dbReference>
<proteinExistence type="predicted"/>
<evidence type="ECO:0000313" key="2">
    <source>
        <dbReference type="Proteomes" id="UP000029221"/>
    </source>
</evidence>
<dbReference type="PROSITE" id="PS51257">
    <property type="entry name" value="PROKAR_LIPOPROTEIN"/>
    <property type="match status" value="1"/>
</dbReference>
<organism evidence="1 2">
    <name type="scientific">Nonlabens tegetincola</name>
    <dbReference type="NCBI Taxonomy" id="323273"/>
    <lineage>
        <taxon>Bacteria</taxon>
        <taxon>Pseudomonadati</taxon>
        <taxon>Bacteroidota</taxon>
        <taxon>Flavobacteriia</taxon>
        <taxon>Flavobacteriales</taxon>
        <taxon>Flavobacteriaceae</taxon>
        <taxon>Nonlabens</taxon>
    </lineage>
</organism>
<comment type="caution">
    <text evidence="1">The sequence shown here is derived from an EMBL/GenBank/DDBJ whole genome shotgun (WGS) entry which is preliminary data.</text>
</comment>
<keyword evidence="2" id="KW-1185">Reference proteome</keyword>
<sequence length="221" mass="25433">MNYFKILLSLCFTMILAVSCEEVQEESEIKDVKLYGPVYQFDEEQKDLIVKNVYDVGDCISFVNDDELELQACVQGVNKGISQRGGTTGWYSIPRFQTEYSTIHFTIDDPRTSFETTLAYVADFSRFGNFNVKLLFSYYNNNATQFTDGVVLNGFFDQPEQVMTIGERTFYRVVEINSGTTLEYVDSHTNITVNVNKIWYDIDYGIIGFSTVQNEDWLIKP</sequence>
<gene>
    <name evidence="1" type="ORF">JCM19294_867</name>
</gene>
<reference evidence="1" key="1">
    <citation type="journal article" date="2014" name="Genome Announc.">
        <title>Draft Genome Sequences of Marine Flavobacterium Nonlabens Strains NR17, NR24, NR27, NR32, NR33, and Ara13.</title>
        <authorList>
            <person name="Nakanishi M."/>
            <person name="Meirelles P."/>
            <person name="Suzuki R."/>
            <person name="Takatani N."/>
            <person name="Mino S."/>
            <person name="Suda W."/>
            <person name="Oshima K."/>
            <person name="Hattori M."/>
            <person name="Ohkuma M."/>
            <person name="Hosokawa M."/>
            <person name="Miyashita K."/>
            <person name="Thompson F.L."/>
            <person name="Niwa A."/>
            <person name="Sawabe T."/>
            <person name="Sawabe T."/>
        </authorList>
    </citation>
    <scope>NUCLEOTIDE SEQUENCE [LARGE SCALE GENOMIC DNA]</scope>
    <source>
        <strain evidence="1">JCM 19294</strain>
    </source>
</reference>
<evidence type="ECO:0000313" key="1">
    <source>
        <dbReference type="EMBL" id="GAK98233.1"/>
    </source>
</evidence>
<protein>
    <submittedName>
        <fullName evidence="1">Uncharacterized protein</fullName>
    </submittedName>
</protein>
<dbReference type="EMBL" id="BBML01000010">
    <property type="protein sequence ID" value="GAK98233.1"/>
    <property type="molecule type" value="Genomic_DNA"/>
</dbReference>
<dbReference type="AlphaFoldDB" id="A0A090Q8Y0"/>
<name>A0A090Q8Y0_9FLAO</name>
<accession>A0A090Q8Y0</accession>
<dbReference type="RefSeq" id="WP_152557452.1">
    <property type="nucleotide sequence ID" value="NZ_BBML01000010.1"/>
</dbReference>